<sequence length="333" mass="38269">MEADLAKLLVSMLIINSTDGDHYQYCKEILDFVFKINNSNDNVQKILENFAESEYRSAMTHLETASQVTNNYDLIDDSIKQAKNCLINALGKAEKKNNQAIIAFYIAICWLCLNEQELAIQWFLKGYELSLEIISDLMLFSSIYLNQKSEEYVGIKSFRTKKPLVIYFFLLRGYILQLEEYVGIKSFRTKETASNIFLSASWLYLAAAMGGPLSIIIFSGYSFTGILSAKKWYKGYSLNKNIKLNVKTIITILKFVKNIKFLIEEQDNTPSKSEINNSLNIKQIYVDNAVSWFKDIQQGPLNGCWSLENGYSEGKPSQEDLLKIENVEWQQHF</sequence>
<dbReference type="Proteomes" id="UP000320055">
    <property type="component" value="Unassembled WGS sequence"/>
</dbReference>
<evidence type="ECO:0000313" key="2">
    <source>
        <dbReference type="EMBL" id="VEP15159.1"/>
    </source>
</evidence>
<name>A0A563VUT6_9CYAN</name>
<protein>
    <submittedName>
        <fullName evidence="2">Uncharacterized protein</fullName>
    </submittedName>
</protein>
<gene>
    <name evidence="2" type="ORF">H1P_3100009</name>
</gene>
<keyword evidence="1" id="KW-1133">Transmembrane helix</keyword>
<proteinExistence type="predicted"/>
<organism evidence="2 3">
    <name type="scientific">Hyella patelloides LEGE 07179</name>
    <dbReference type="NCBI Taxonomy" id="945734"/>
    <lineage>
        <taxon>Bacteria</taxon>
        <taxon>Bacillati</taxon>
        <taxon>Cyanobacteriota</taxon>
        <taxon>Cyanophyceae</taxon>
        <taxon>Pleurocapsales</taxon>
        <taxon>Hyellaceae</taxon>
        <taxon>Hyella</taxon>
    </lineage>
</organism>
<dbReference type="AlphaFoldDB" id="A0A563VUT6"/>
<feature type="transmembrane region" description="Helical" evidence="1">
    <location>
        <begin position="202"/>
        <end position="224"/>
    </location>
</feature>
<dbReference type="EMBL" id="CAACVJ010000236">
    <property type="protein sequence ID" value="VEP15159.1"/>
    <property type="molecule type" value="Genomic_DNA"/>
</dbReference>
<keyword evidence="3" id="KW-1185">Reference proteome</keyword>
<dbReference type="RefSeq" id="WP_144873914.1">
    <property type="nucleotide sequence ID" value="NZ_LR214049.1"/>
</dbReference>
<evidence type="ECO:0000313" key="3">
    <source>
        <dbReference type="Proteomes" id="UP000320055"/>
    </source>
</evidence>
<reference evidence="2 3" key="1">
    <citation type="submission" date="2019-01" db="EMBL/GenBank/DDBJ databases">
        <authorList>
            <person name="Brito A."/>
        </authorList>
    </citation>
    <scope>NUCLEOTIDE SEQUENCE [LARGE SCALE GENOMIC DNA]</scope>
    <source>
        <strain evidence="2">1</strain>
    </source>
</reference>
<evidence type="ECO:0000256" key="1">
    <source>
        <dbReference type="SAM" id="Phobius"/>
    </source>
</evidence>
<keyword evidence="1" id="KW-0812">Transmembrane</keyword>
<accession>A0A563VUT6</accession>
<keyword evidence="1" id="KW-0472">Membrane</keyword>